<sequence>MRAFGNRRTIGFVLAAAVLTAPAFAQAPAPKAAPAAAKGTKKADAPPPAADVAPAMQKIRSGEEAQIREGLDDVRIAGPRGAAAAPAVSEALGRGLSLPLTEAAIETLGELESEAGSAALAQYATHRDPKIRRAAVKALTRTKGNAATVALRRSLSDSDAMVRGLAASGLGALKAKDTVSELFLALDHRVNEAAASIGQLCSVEQCEQLAGKLGKFPFDVVTGGLDQVLFRPSTEINDDAKVKVIGRLRELGTIESNKFLRDVQKRAQAAGMSGRVRQAIDQAVLATSGGAK</sequence>
<feature type="chain" id="PRO_5005465686" description="HEAT repeat protein" evidence="1">
    <location>
        <begin position="26"/>
        <end position="292"/>
    </location>
</feature>
<keyword evidence="3" id="KW-1185">Reference proteome</keyword>
<gene>
    <name evidence="2" type="ORF">AKJ09_01152</name>
</gene>
<dbReference type="SMART" id="SM00567">
    <property type="entry name" value="EZ_HEAT"/>
    <property type="match status" value="3"/>
</dbReference>
<dbReference type="Proteomes" id="UP000064967">
    <property type="component" value="Chromosome"/>
</dbReference>
<protein>
    <recommendedName>
        <fullName evidence="4">HEAT repeat protein</fullName>
    </recommendedName>
</protein>
<proteinExistence type="predicted"/>
<dbReference type="STRING" id="1391654.AKJ09_01152"/>
<dbReference type="SUPFAM" id="SSF48371">
    <property type="entry name" value="ARM repeat"/>
    <property type="match status" value="1"/>
</dbReference>
<dbReference type="AlphaFoldDB" id="A0A0K1PLS5"/>
<dbReference type="EMBL" id="CP012333">
    <property type="protein sequence ID" value="AKU94488.1"/>
    <property type="molecule type" value="Genomic_DNA"/>
</dbReference>
<keyword evidence="1" id="KW-0732">Signal</keyword>
<dbReference type="Pfam" id="PF13646">
    <property type="entry name" value="HEAT_2"/>
    <property type="match status" value="1"/>
</dbReference>
<dbReference type="Gene3D" id="1.25.10.10">
    <property type="entry name" value="Leucine-rich Repeat Variant"/>
    <property type="match status" value="1"/>
</dbReference>
<dbReference type="InterPro" id="IPR011989">
    <property type="entry name" value="ARM-like"/>
</dbReference>
<dbReference type="InterPro" id="IPR004155">
    <property type="entry name" value="PBS_lyase_HEAT"/>
</dbReference>
<name>A0A0K1PLS5_9BACT</name>
<dbReference type="KEGG" id="llu:AKJ09_01152"/>
<feature type="signal peptide" evidence="1">
    <location>
        <begin position="1"/>
        <end position="25"/>
    </location>
</feature>
<evidence type="ECO:0000256" key="1">
    <source>
        <dbReference type="SAM" id="SignalP"/>
    </source>
</evidence>
<organism evidence="2 3">
    <name type="scientific">Labilithrix luteola</name>
    <dbReference type="NCBI Taxonomy" id="1391654"/>
    <lineage>
        <taxon>Bacteria</taxon>
        <taxon>Pseudomonadati</taxon>
        <taxon>Myxococcota</taxon>
        <taxon>Polyangia</taxon>
        <taxon>Polyangiales</taxon>
        <taxon>Labilitrichaceae</taxon>
        <taxon>Labilithrix</taxon>
    </lineage>
</organism>
<evidence type="ECO:0000313" key="2">
    <source>
        <dbReference type="EMBL" id="AKU94488.1"/>
    </source>
</evidence>
<dbReference type="InterPro" id="IPR016024">
    <property type="entry name" value="ARM-type_fold"/>
</dbReference>
<evidence type="ECO:0008006" key="4">
    <source>
        <dbReference type="Google" id="ProtNLM"/>
    </source>
</evidence>
<evidence type="ECO:0000313" key="3">
    <source>
        <dbReference type="Proteomes" id="UP000064967"/>
    </source>
</evidence>
<dbReference type="RefSeq" id="WP_146646078.1">
    <property type="nucleotide sequence ID" value="NZ_CP012333.1"/>
</dbReference>
<reference evidence="2 3" key="1">
    <citation type="submission" date="2015-08" db="EMBL/GenBank/DDBJ databases">
        <authorList>
            <person name="Babu N.S."/>
            <person name="Beckwith C.J."/>
            <person name="Beseler K.G."/>
            <person name="Brison A."/>
            <person name="Carone J.V."/>
            <person name="Caskin T.P."/>
            <person name="Diamond M."/>
            <person name="Durham M.E."/>
            <person name="Foxe J.M."/>
            <person name="Go M."/>
            <person name="Henderson B.A."/>
            <person name="Jones I.B."/>
            <person name="McGettigan J.A."/>
            <person name="Micheletti S.J."/>
            <person name="Nasrallah M.E."/>
            <person name="Ortiz D."/>
            <person name="Piller C.R."/>
            <person name="Privatt S.R."/>
            <person name="Schneider S.L."/>
            <person name="Sharp S."/>
            <person name="Smith T.C."/>
            <person name="Stanton J.D."/>
            <person name="Ullery H.E."/>
            <person name="Wilson R.J."/>
            <person name="Serrano M.G."/>
            <person name="Buck G."/>
            <person name="Lee V."/>
            <person name="Wang Y."/>
            <person name="Carvalho R."/>
            <person name="Voegtly L."/>
            <person name="Shi R."/>
            <person name="Duckworth R."/>
            <person name="Johnson A."/>
            <person name="Loviza R."/>
            <person name="Walstead R."/>
            <person name="Shah Z."/>
            <person name="Kiflezghi M."/>
            <person name="Wade K."/>
            <person name="Ball S.L."/>
            <person name="Bradley K.W."/>
            <person name="Asai D.J."/>
            <person name="Bowman C.A."/>
            <person name="Russell D.A."/>
            <person name="Pope W.H."/>
            <person name="Jacobs-Sera D."/>
            <person name="Hendrix R.W."/>
            <person name="Hatfull G.F."/>
        </authorList>
    </citation>
    <scope>NUCLEOTIDE SEQUENCE [LARGE SCALE GENOMIC DNA]</scope>
    <source>
        <strain evidence="2 3">DSM 27648</strain>
    </source>
</reference>
<accession>A0A0K1PLS5</accession>